<keyword evidence="1" id="KW-0479">Metal-binding</keyword>
<dbReference type="PANTHER" id="PTHR33823:SF4">
    <property type="entry name" value="GENERAL STRESS PROTEIN 16O"/>
    <property type="match status" value="1"/>
</dbReference>
<evidence type="ECO:0000256" key="3">
    <source>
        <dbReference type="ARBA" id="ARBA00022833"/>
    </source>
</evidence>
<keyword evidence="3" id="KW-0862">Zinc</keyword>
<evidence type="ECO:0000256" key="2">
    <source>
        <dbReference type="ARBA" id="ARBA00022771"/>
    </source>
</evidence>
<dbReference type="PANTHER" id="PTHR33823">
    <property type="entry name" value="RNA POLYMERASE-BINDING TRANSCRIPTION FACTOR DKSA-RELATED"/>
    <property type="match status" value="1"/>
</dbReference>
<dbReference type="PROSITE" id="PS51128">
    <property type="entry name" value="ZF_DKSA_2"/>
    <property type="match status" value="1"/>
</dbReference>
<evidence type="ECO:0000256" key="5">
    <source>
        <dbReference type="SAM" id="MobiDB-lite"/>
    </source>
</evidence>
<evidence type="ECO:0000259" key="6">
    <source>
        <dbReference type="Pfam" id="PF01258"/>
    </source>
</evidence>
<dbReference type="SUPFAM" id="SSF57716">
    <property type="entry name" value="Glucocorticoid receptor-like (DNA-binding domain)"/>
    <property type="match status" value="1"/>
</dbReference>
<dbReference type="EMBL" id="JAVREJ010000003">
    <property type="protein sequence ID" value="MDT0349401.1"/>
    <property type="molecule type" value="Genomic_DNA"/>
</dbReference>
<proteinExistence type="predicted"/>
<dbReference type="Proteomes" id="UP001183202">
    <property type="component" value="Unassembled WGS sequence"/>
</dbReference>
<keyword evidence="2" id="KW-0863">Zinc-finger</keyword>
<dbReference type="InterPro" id="IPR000962">
    <property type="entry name" value="Znf_DskA_TraR"/>
</dbReference>
<evidence type="ECO:0000256" key="4">
    <source>
        <dbReference type="PROSITE-ProRule" id="PRU00510"/>
    </source>
</evidence>
<organism evidence="7 8">
    <name type="scientific">Pseudonocardia charpentierae</name>
    <dbReference type="NCBI Taxonomy" id="3075545"/>
    <lineage>
        <taxon>Bacteria</taxon>
        <taxon>Bacillati</taxon>
        <taxon>Actinomycetota</taxon>
        <taxon>Actinomycetes</taxon>
        <taxon>Pseudonocardiales</taxon>
        <taxon>Pseudonocardiaceae</taxon>
        <taxon>Pseudonocardia</taxon>
    </lineage>
</organism>
<comment type="caution">
    <text evidence="7">The sequence shown here is derived from an EMBL/GenBank/DDBJ whole genome shotgun (WGS) entry which is preliminary data.</text>
</comment>
<feature type="region of interest" description="Disordered" evidence="5">
    <location>
        <begin position="25"/>
        <end position="53"/>
    </location>
</feature>
<dbReference type="RefSeq" id="WP_311555422.1">
    <property type="nucleotide sequence ID" value="NZ_JAVREJ010000003.1"/>
</dbReference>
<feature type="domain" description="Zinc finger DksA/TraR C4-type" evidence="6">
    <location>
        <begin position="84"/>
        <end position="112"/>
    </location>
</feature>
<protein>
    <submittedName>
        <fullName evidence="7">TraR/DksA C4-type zinc finger protein</fullName>
    </submittedName>
</protein>
<comment type="caution">
    <text evidence="4">Lacks conserved residue(s) required for the propagation of feature annotation.</text>
</comment>
<evidence type="ECO:0000256" key="1">
    <source>
        <dbReference type="ARBA" id="ARBA00022723"/>
    </source>
</evidence>
<dbReference type="Gene3D" id="1.20.120.910">
    <property type="entry name" value="DksA, coiled-coil domain"/>
    <property type="match status" value="1"/>
</dbReference>
<dbReference type="Pfam" id="PF01258">
    <property type="entry name" value="zf-dskA_traR"/>
    <property type="match status" value="1"/>
</dbReference>
<gene>
    <name evidence="7" type="ORF">RM445_07650</name>
</gene>
<feature type="compositionally biased region" description="Low complexity" evidence="5">
    <location>
        <begin position="25"/>
        <end position="38"/>
    </location>
</feature>
<keyword evidence="8" id="KW-1185">Reference proteome</keyword>
<evidence type="ECO:0000313" key="8">
    <source>
        <dbReference type="Proteomes" id="UP001183202"/>
    </source>
</evidence>
<name>A0ABU2N638_9PSEU</name>
<reference evidence="8" key="1">
    <citation type="submission" date="2023-07" db="EMBL/GenBank/DDBJ databases">
        <title>30 novel species of actinomycetes from the DSMZ collection.</title>
        <authorList>
            <person name="Nouioui I."/>
        </authorList>
    </citation>
    <scope>NUCLEOTIDE SEQUENCE [LARGE SCALE GENOMIC DNA]</scope>
    <source>
        <strain evidence="8">DSM 45834</strain>
    </source>
</reference>
<accession>A0ABU2N638</accession>
<sequence>MNPDRAREMLTAELKELDDRAEFAAASAAESASGDLAANESGTTQHPADFGTEITNRMESEGLVRTVELQRRRVQDALDRLDDGTYGRCTVCGTEIDDERLEARPEVVTCREHADAIPVGG</sequence>
<evidence type="ECO:0000313" key="7">
    <source>
        <dbReference type="EMBL" id="MDT0349401.1"/>
    </source>
</evidence>